<dbReference type="EnsemblMetazoa" id="Aqu2.1.14903_001">
    <property type="protein sequence ID" value="Aqu2.1.14903_001"/>
    <property type="gene ID" value="Aqu2.1.14903"/>
</dbReference>
<dbReference type="AlphaFoldDB" id="A0A1X7TJI0"/>
<evidence type="ECO:0000313" key="1">
    <source>
        <dbReference type="EnsemblMetazoa" id="Aqu2.1.14903_001"/>
    </source>
</evidence>
<proteinExistence type="predicted"/>
<protein>
    <submittedName>
        <fullName evidence="1">Uncharacterized protein</fullName>
    </submittedName>
</protein>
<dbReference type="InParanoid" id="A0A1X7TJI0"/>
<reference evidence="1" key="1">
    <citation type="submission" date="2017-05" db="UniProtKB">
        <authorList>
            <consortium name="EnsemblMetazoa"/>
        </authorList>
    </citation>
    <scope>IDENTIFICATION</scope>
</reference>
<accession>A0A1X7TJI0</accession>
<name>A0A1X7TJI0_AMPQE</name>
<sequence length="76" mass="8504">HPPGCIGFGIASPEGKKNDAPRGYLGGHRVDRRAGFFHRRYASGSSRSNGYYRIHRVAVHISRTGIDRKRSVNRVN</sequence>
<organism evidence="1">
    <name type="scientific">Amphimedon queenslandica</name>
    <name type="common">Sponge</name>
    <dbReference type="NCBI Taxonomy" id="400682"/>
    <lineage>
        <taxon>Eukaryota</taxon>
        <taxon>Metazoa</taxon>
        <taxon>Porifera</taxon>
        <taxon>Demospongiae</taxon>
        <taxon>Heteroscleromorpha</taxon>
        <taxon>Haplosclerida</taxon>
        <taxon>Niphatidae</taxon>
        <taxon>Amphimedon</taxon>
    </lineage>
</organism>